<evidence type="ECO:0000256" key="8">
    <source>
        <dbReference type="NCBIfam" id="TIGR00188"/>
    </source>
</evidence>
<dbReference type="InterPro" id="IPR020539">
    <property type="entry name" value="RNase_P_CS"/>
</dbReference>
<keyword evidence="4 7" id="KW-0255">Endonuclease</keyword>
<keyword evidence="6 7" id="KW-0694">RNA-binding</keyword>
<evidence type="ECO:0000256" key="6">
    <source>
        <dbReference type="ARBA" id="ARBA00022884"/>
    </source>
</evidence>
<evidence type="ECO:0000313" key="10">
    <source>
        <dbReference type="Proteomes" id="UP001082703"/>
    </source>
</evidence>
<name>A0ABT4BUY5_9FIRM</name>
<comment type="caution">
    <text evidence="9">The sequence shown here is derived from an EMBL/GenBank/DDBJ whole genome shotgun (WGS) entry which is preliminary data.</text>
</comment>
<protein>
    <recommendedName>
        <fullName evidence="7 8">Ribonuclease P protein component</fullName>
        <shortName evidence="7">RNase P protein</shortName>
        <shortName evidence="7">RNaseP protein</shortName>
        <ecNumber evidence="7 8">3.1.26.5</ecNumber>
    </recommendedName>
    <alternativeName>
        <fullName evidence="7">Protein C5</fullName>
    </alternativeName>
</protein>
<keyword evidence="3 7" id="KW-0540">Nuclease</keyword>
<reference evidence="9 10" key="1">
    <citation type="submission" date="2022-11" db="EMBL/GenBank/DDBJ databases">
        <authorList>
            <person name="Caiyu Z."/>
        </authorList>
    </citation>
    <scope>NUCLEOTIDE SEQUENCE [LARGE SCALE GENOMIC DNA]</scope>
    <source>
        <strain evidence="9 10">YR-4</strain>
    </source>
</reference>
<evidence type="ECO:0000256" key="5">
    <source>
        <dbReference type="ARBA" id="ARBA00022801"/>
    </source>
</evidence>
<evidence type="ECO:0000256" key="3">
    <source>
        <dbReference type="ARBA" id="ARBA00022722"/>
    </source>
</evidence>
<dbReference type="PANTHER" id="PTHR33992:SF1">
    <property type="entry name" value="RIBONUCLEASE P PROTEIN COMPONENT"/>
    <property type="match status" value="1"/>
</dbReference>
<gene>
    <name evidence="7 9" type="primary">rnpA</name>
    <name evidence="9" type="ORF">OUY18_10525</name>
</gene>
<dbReference type="Pfam" id="PF00825">
    <property type="entry name" value="Ribonuclease_P"/>
    <property type="match status" value="1"/>
</dbReference>
<dbReference type="SUPFAM" id="SSF54211">
    <property type="entry name" value="Ribosomal protein S5 domain 2-like"/>
    <property type="match status" value="1"/>
</dbReference>
<dbReference type="NCBIfam" id="TIGR00188">
    <property type="entry name" value="rnpA"/>
    <property type="match status" value="1"/>
</dbReference>
<sequence length="110" mass="12488">MDFLPIKENKDFRRIYAKGKSFVAPVVVTYVLKNRSKNVRIGITTSKKIGNAVKRNRARRVIREAFRILAPDVKPGYDFILVARGKTPYVKSTEIVRVLSAQLKKAGVLK</sequence>
<evidence type="ECO:0000313" key="9">
    <source>
        <dbReference type="EMBL" id="MCY1714689.1"/>
    </source>
</evidence>
<comment type="similarity">
    <text evidence="7">Belongs to the RnpA family.</text>
</comment>
<comment type="function">
    <text evidence="1 7">RNaseP catalyzes the removal of the 5'-leader sequence from pre-tRNA to produce the mature 5'-terminus. It can also cleave other RNA substrates such as 4.5S RNA. The protein component plays an auxiliary but essential role in vivo by binding to the 5'-leader sequence and broadening the substrate specificity of the ribozyme.</text>
</comment>
<proteinExistence type="inferred from homology"/>
<dbReference type="InterPro" id="IPR020568">
    <property type="entry name" value="Ribosomal_Su5_D2-typ_SF"/>
</dbReference>
<dbReference type="PROSITE" id="PS00648">
    <property type="entry name" value="RIBONUCLEASE_P"/>
    <property type="match status" value="1"/>
</dbReference>
<comment type="subunit">
    <text evidence="7">Consists of a catalytic RNA component (M1 or rnpB) and a protein subunit.</text>
</comment>
<dbReference type="EC" id="3.1.26.5" evidence="7 8"/>
<organism evidence="9 10">
    <name type="scientific">Caproiciproducens galactitolivorans</name>
    <dbReference type="NCBI Taxonomy" id="642589"/>
    <lineage>
        <taxon>Bacteria</taxon>
        <taxon>Bacillati</taxon>
        <taxon>Bacillota</taxon>
        <taxon>Clostridia</taxon>
        <taxon>Eubacteriales</taxon>
        <taxon>Acutalibacteraceae</taxon>
        <taxon>Caproiciproducens</taxon>
    </lineage>
</organism>
<dbReference type="RefSeq" id="WP_268058800.1">
    <property type="nucleotide sequence ID" value="NZ_JAPOHA010000010.1"/>
</dbReference>
<dbReference type="EMBL" id="JAPOHA010000010">
    <property type="protein sequence ID" value="MCY1714689.1"/>
    <property type="molecule type" value="Genomic_DNA"/>
</dbReference>
<dbReference type="PANTHER" id="PTHR33992">
    <property type="entry name" value="RIBONUCLEASE P PROTEIN COMPONENT"/>
    <property type="match status" value="1"/>
</dbReference>
<evidence type="ECO:0000256" key="4">
    <source>
        <dbReference type="ARBA" id="ARBA00022759"/>
    </source>
</evidence>
<dbReference type="GO" id="GO:0004526">
    <property type="term" value="F:ribonuclease P activity"/>
    <property type="evidence" value="ECO:0007669"/>
    <property type="project" value="UniProtKB-EC"/>
</dbReference>
<comment type="catalytic activity">
    <reaction evidence="7">
        <text>Endonucleolytic cleavage of RNA, removing 5'-extranucleotides from tRNA precursor.</text>
        <dbReference type="EC" id="3.1.26.5"/>
    </reaction>
</comment>
<dbReference type="InterPro" id="IPR000100">
    <property type="entry name" value="RNase_P"/>
</dbReference>
<dbReference type="InterPro" id="IPR014721">
    <property type="entry name" value="Ribsml_uS5_D2-typ_fold_subgr"/>
</dbReference>
<accession>A0ABT4BUY5</accession>
<dbReference type="HAMAP" id="MF_00227">
    <property type="entry name" value="RNase_P"/>
    <property type="match status" value="1"/>
</dbReference>
<evidence type="ECO:0000256" key="1">
    <source>
        <dbReference type="ARBA" id="ARBA00002663"/>
    </source>
</evidence>
<dbReference type="Proteomes" id="UP001082703">
    <property type="component" value="Unassembled WGS sequence"/>
</dbReference>
<keyword evidence="5 7" id="KW-0378">Hydrolase</keyword>
<evidence type="ECO:0000256" key="2">
    <source>
        <dbReference type="ARBA" id="ARBA00022694"/>
    </source>
</evidence>
<keyword evidence="10" id="KW-1185">Reference proteome</keyword>
<keyword evidence="2 7" id="KW-0819">tRNA processing</keyword>
<dbReference type="Gene3D" id="3.30.230.10">
    <property type="match status" value="1"/>
</dbReference>
<evidence type="ECO:0000256" key="7">
    <source>
        <dbReference type="HAMAP-Rule" id="MF_00227"/>
    </source>
</evidence>